<dbReference type="Proteomes" id="UP000294683">
    <property type="component" value="Unassembled WGS sequence"/>
</dbReference>
<dbReference type="PANTHER" id="PTHR42920:SF5">
    <property type="entry name" value="EAMA DOMAIN-CONTAINING PROTEIN"/>
    <property type="match status" value="1"/>
</dbReference>
<dbReference type="GO" id="GO:0005886">
    <property type="term" value="C:plasma membrane"/>
    <property type="evidence" value="ECO:0007669"/>
    <property type="project" value="UniProtKB-SubCell"/>
</dbReference>
<feature type="transmembrane region" description="Helical" evidence="6">
    <location>
        <begin position="208"/>
        <end position="226"/>
    </location>
</feature>
<dbReference type="RefSeq" id="WP_103853373.1">
    <property type="nucleotide sequence ID" value="NZ_PQVJ01000011.1"/>
</dbReference>
<keyword evidence="4 6" id="KW-1133">Transmembrane helix</keyword>
<dbReference type="PANTHER" id="PTHR42920">
    <property type="entry name" value="OS03G0707200 PROTEIN-RELATED"/>
    <property type="match status" value="1"/>
</dbReference>
<dbReference type="AlphaFoldDB" id="A0A379AXK1"/>
<keyword evidence="3 6" id="KW-0812">Transmembrane</keyword>
<dbReference type="EMBL" id="UGSQ01000003">
    <property type="protein sequence ID" value="SUB26943.1"/>
    <property type="molecule type" value="Genomic_DNA"/>
</dbReference>
<dbReference type="Gene3D" id="1.10.3730.20">
    <property type="match status" value="1"/>
</dbReference>
<evidence type="ECO:0000259" key="7">
    <source>
        <dbReference type="Pfam" id="PF00892"/>
    </source>
</evidence>
<organism evidence="8 10">
    <name type="scientific">Avibacterium gallinarum</name>
    <name type="common">Pasteurella gallinarum</name>
    <dbReference type="NCBI Taxonomy" id="755"/>
    <lineage>
        <taxon>Bacteria</taxon>
        <taxon>Pseudomonadati</taxon>
        <taxon>Pseudomonadota</taxon>
        <taxon>Gammaproteobacteria</taxon>
        <taxon>Pasteurellales</taxon>
        <taxon>Pasteurellaceae</taxon>
        <taxon>Avibacterium</taxon>
    </lineage>
</organism>
<evidence type="ECO:0000256" key="5">
    <source>
        <dbReference type="ARBA" id="ARBA00023136"/>
    </source>
</evidence>
<feature type="transmembrane region" description="Helical" evidence="6">
    <location>
        <begin position="96"/>
        <end position="114"/>
    </location>
</feature>
<reference evidence="9 11" key="2">
    <citation type="submission" date="2019-03" db="EMBL/GenBank/DDBJ databases">
        <title>Genomic Encyclopedia of Type Strains, Phase IV (KMG-IV): sequencing the most valuable type-strain genomes for metagenomic binning, comparative biology and taxonomic classification.</title>
        <authorList>
            <person name="Goeker M."/>
        </authorList>
    </citation>
    <scope>NUCLEOTIDE SEQUENCE [LARGE SCALE GENOMIC DNA]</scope>
    <source>
        <strain evidence="9 11">DSM 17481</strain>
    </source>
</reference>
<evidence type="ECO:0000256" key="1">
    <source>
        <dbReference type="ARBA" id="ARBA00004651"/>
    </source>
</evidence>
<name>A0A379AXK1_AVIGA</name>
<keyword evidence="5 6" id="KW-0472">Membrane</keyword>
<dbReference type="InterPro" id="IPR037185">
    <property type="entry name" value="EmrE-like"/>
</dbReference>
<evidence type="ECO:0000256" key="4">
    <source>
        <dbReference type="ARBA" id="ARBA00022989"/>
    </source>
</evidence>
<dbReference type="EMBL" id="SNXJ01000001">
    <property type="protein sequence ID" value="TDP30443.1"/>
    <property type="molecule type" value="Genomic_DNA"/>
</dbReference>
<feature type="transmembrane region" description="Helical" evidence="6">
    <location>
        <begin position="35"/>
        <end position="53"/>
    </location>
</feature>
<feature type="transmembrane region" description="Helical" evidence="6">
    <location>
        <begin position="121"/>
        <end position="139"/>
    </location>
</feature>
<evidence type="ECO:0000256" key="3">
    <source>
        <dbReference type="ARBA" id="ARBA00022692"/>
    </source>
</evidence>
<accession>A0A379AXK1</accession>
<keyword evidence="11" id="KW-1185">Reference proteome</keyword>
<feature type="transmembrane region" description="Helical" evidence="6">
    <location>
        <begin position="65"/>
        <end position="84"/>
    </location>
</feature>
<dbReference type="SUPFAM" id="SSF103481">
    <property type="entry name" value="Multidrug resistance efflux transporter EmrE"/>
    <property type="match status" value="2"/>
</dbReference>
<keyword evidence="2" id="KW-1003">Cell membrane</keyword>
<feature type="transmembrane region" description="Helical" evidence="6">
    <location>
        <begin position="151"/>
        <end position="169"/>
    </location>
</feature>
<evidence type="ECO:0000313" key="8">
    <source>
        <dbReference type="EMBL" id="SUB26943.1"/>
    </source>
</evidence>
<evidence type="ECO:0000256" key="6">
    <source>
        <dbReference type="SAM" id="Phobius"/>
    </source>
</evidence>
<dbReference type="Pfam" id="PF00892">
    <property type="entry name" value="EamA"/>
    <property type="match status" value="2"/>
</dbReference>
<comment type="subcellular location">
    <subcellularLocation>
        <location evidence="1">Cell membrane</location>
        <topology evidence="1">Multi-pass membrane protein</topology>
    </subcellularLocation>
</comment>
<proteinExistence type="predicted"/>
<gene>
    <name evidence="9" type="ORF">EV689_101479</name>
    <name evidence="8" type="ORF">NCTC11188_01309</name>
</gene>
<feature type="transmembrane region" description="Helical" evidence="6">
    <location>
        <begin position="238"/>
        <end position="259"/>
    </location>
</feature>
<dbReference type="InterPro" id="IPR000620">
    <property type="entry name" value="EamA_dom"/>
</dbReference>
<evidence type="ECO:0000256" key="2">
    <source>
        <dbReference type="ARBA" id="ARBA00022475"/>
    </source>
</evidence>
<dbReference type="InterPro" id="IPR051258">
    <property type="entry name" value="Diverse_Substrate_Transporter"/>
</dbReference>
<evidence type="ECO:0000313" key="9">
    <source>
        <dbReference type="EMBL" id="TDP30443.1"/>
    </source>
</evidence>
<feature type="domain" description="EamA" evidence="7">
    <location>
        <begin position="7"/>
        <end position="137"/>
    </location>
</feature>
<evidence type="ECO:0000313" key="11">
    <source>
        <dbReference type="Proteomes" id="UP000294683"/>
    </source>
</evidence>
<reference evidence="8 10" key="1">
    <citation type="submission" date="2018-06" db="EMBL/GenBank/DDBJ databases">
        <authorList>
            <consortium name="Pathogen Informatics"/>
            <person name="Doyle S."/>
        </authorList>
    </citation>
    <scope>NUCLEOTIDE SEQUENCE [LARGE SCALE GENOMIC DNA]</scope>
    <source>
        <strain evidence="8 10">NCTC11188</strain>
    </source>
</reference>
<feature type="domain" description="EamA" evidence="7">
    <location>
        <begin position="151"/>
        <end position="279"/>
    </location>
</feature>
<feature type="transmembrane region" description="Helical" evidence="6">
    <location>
        <begin position="9"/>
        <end position="29"/>
    </location>
</feature>
<feature type="transmembrane region" description="Helical" evidence="6">
    <location>
        <begin position="176"/>
        <end position="196"/>
    </location>
</feature>
<feature type="transmembrane region" description="Helical" evidence="6">
    <location>
        <begin position="265"/>
        <end position="283"/>
    </location>
</feature>
<dbReference type="Proteomes" id="UP000255113">
    <property type="component" value="Unassembled WGS sequence"/>
</dbReference>
<evidence type="ECO:0000313" key="10">
    <source>
        <dbReference type="Proteomes" id="UP000255113"/>
    </source>
</evidence>
<sequence>MLERYRGEIILLFVTISAAIGWFFSKYAIDALPSVGFIGLRFFLAALVFLPFAYVHLRRLSRQQVISAVLIGGVFAVFLGVWILAITNNTNFGEGAFLTSLSMLIAPLLAWIVFKQKPQSSFWLCLPIAVLGLYFLALGNNGFDLSSDNSLYLLTSLLAASYFVLNHHYARHIPVLPLTTIQLAMVGILCGLYSMFMETWPVNVPNETWGWLAASVLIATNFRFLLQTLGQKYSSVGNAALIMLLEPVWTLFLSMLIFHEPLTPHKALGCGLIFIALIFYRLPKEKVKQFLRRKNAKK</sequence>
<protein>
    <submittedName>
        <fullName evidence="9">Drug/metabolite transporter (DMT)-like permease</fullName>
    </submittedName>
    <submittedName>
        <fullName evidence="8">Predicted permease, DMT superfamily</fullName>
    </submittedName>
</protein>